<evidence type="ECO:0000259" key="11">
    <source>
        <dbReference type="Pfam" id="PF07730"/>
    </source>
</evidence>
<feature type="domain" description="Histidine kinase/HSP90-like ATPase" evidence="10">
    <location>
        <begin position="307"/>
        <end position="393"/>
    </location>
</feature>
<evidence type="ECO:0000256" key="2">
    <source>
        <dbReference type="ARBA" id="ARBA00012438"/>
    </source>
</evidence>
<dbReference type="Gene3D" id="3.30.565.10">
    <property type="entry name" value="Histidine kinase-like ATPase, C-terminal domain"/>
    <property type="match status" value="1"/>
</dbReference>
<evidence type="ECO:0000256" key="9">
    <source>
        <dbReference type="SAM" id="Phobius"/>
    </source>
</evidence>
<reference evidence="12" key="1">
    <citation type="submission" date="2022-07" db="EMBL/GenBank/DDBJ databases">
        <authorList>
            <person name="Li W.-J."/>
            <person name="Deng Q.-Q."/>
        </authorList>
    </citation>
    <scope>NUCLEOTIDE SEQUENCE</scope>
    <source>
        <strain evidence="12">SYSU M60031</strain>
    </source>
</reference>
<name>A0AA41XB04_9BACI</name>
<keyword evidence="13" id="KW-1185">Reference proteome</keyword>
<evidence type="ECO:0000259" key="10">
    <source>
        <dbReference type="Pfam" id="PF02518"/>
    </source>
</evidence>
<comment type="catalytic activity">
    <reaction evidence="1">
        <text>ATP + protein L-histidine = ADP + protein N-phospho-L-histidine.</text>
        <dbReference type="EC" id="2.7.13.3"/>
    </reaction>
</comment>
<evidence type="ECO:0000256" key="7">
    <source>
        <dbReference type="ARBA" id="ARBA00022840"/>
    </source>
</evidence>
<dbReference type="EC" id="2.7.13.3" evidence="2"/>
<keyword evidence="9" id="KW-0812">Transmembrane</keyword>
<dbReference type="Proteomes" id="UP001156102">
    <property type="component" value="Unassembled WGS sequence"/>
</dbReference>
<evidence type="ECO:0000256" key="8">
    <source>
        <dbReference type="ARBA" id="ARBA00023012"/>
    </source>
</evidence>
<feature type="transmembrane region" description="Helical" evidence="9">
    <location>
        <begin position="90"/>
        <end position="108"/>
    </location>
</feature>
<dbReference type="GO" id="GO:0046983">
    <property type="term" value="F:protein dimerization activity"/>
    <property type="evidence" value="ECO:0007669"/>
    <property type="project" value="InterPro"/>
</dbReference>
<feature type="transmembrane region" description="Helical" evidence="9">
    <location>
        <begin position="41"/>
        <end position="60"/>
    </location>
</feature>
<feature type="transmembrane region" description="Helical" evidence="9">
    <location>
        <begin position="113"/>
        <end position="132"/>
    </location>
</feature>
<dbReference type="InterPro" id="IPR036890">
    <property type="entry name" value="HATPase_C_sf"/>
</dbReference>
<dbReference type="EMBL" id="JANCLT010000006">
    <property type="protein sequence ID" value="MCP8969548.1"/>
    <property type="molecule type" value="Genomic_DNA"/>
</dbReference>
<accession>A0AA41XB04</accession>
<feature type="transmembrane region" description="Helical" evidence="9">
    <location>
        <begin position="138"/>
        <end position="159"/>
    </location>
</feature>
<dbReference type="RefSeq" id="WP_254759468.1">
    <property type="nucleotide sequence ID" value="NZ_JANCLT010000006.1"/>
</dbReference>
<organism evidence="12 13">
    <name type="scientific">Ectobacillus ponti</name>
    <dbReference type="NCBI Taxonomy" id="2961894"/>
    <lineage>
        <taxon>Bacteria</taxon>
        <taxon>Bacillati</taxon>
        <taxon>Bacillota</taxon>
        <taxon>Bacilli</taxon>
        <taxon>Bacillales</taxon>
        <taxon>Bacillaceae</taxon>
        <taxon>Ectobacillus</taxon>
    </lineage>
</organism>
<feature type="transmembrane region" description="Helical" evidence="9">
    <location>
        <begin position="7"/>
        <end position="29"/>
    </location>
</feature>
<evidence type="ECO:0000313" key="13">
    <source>
        <dbReference type="Proteomes" id="UP001156102"/>
    </source>
</evidence>
<dbReference type="GO" id="GO:0000155">
    <property type="term" value="F:phosphorelay sensor kinase activity"/>
    <property type="evidence" value="ECO:0007669"/>
    <property type="project" value="InterPro"/>
</dbReference>
<dbReference type="SUPFAM" id="SSF55874">
    <property type="entry name" value="ATPase domain of HSP90 chaperone/DNA topoisomerase II/histidine kinase"/>
    <property type="match status" value="1"/>
</dbReference>
<feature type="domain" description="Signal transduction histidine kinase subgroup 3 dimerisation and phosphoacceptor" evidence="11">
    <location>
        <begin position="201"/>
        <end position="267"/>
    </location>
</feature>
<dbReference type="CDD" id="cd16917">
    <property type="entry name" value="HATPase_UhpB-NarQ-NarX-like"/>
    <property type="match status" value="1"/>
</dbReference>
<sequence>MEHERPWLWVDWFLFGLRLCWLGSGLAYYGVRPEALGTLAYPLFLIIAFICCFIPVLFWRPGYRNRTMYLAVELLVTGSCYLYMSIGLHLNRATVFILIPVLMAGYLLNKRNAVWTIPVFIVLLPLGNYFTAADMTTFLMQYIDIGIFFGFGFAFNFIITSQSKTEALLAENLQQYELIQKQNQALEQYARQIEQLTLLEERNRLARDLHDTIGHHFTSVIVGLDAAAYLVDIHPEKAKKRIETLAQVARGGLDEIRRSIHQIAPDEDEPFLQQLEKLAQTFSQHTGTEVRIHTEGSAYDITQAGQLTLVRCLQEALTNAKRHGDATVVDVALSYQPDAFSMRLVNNGHTPELLQHGFGLNAMRQRLEALNGSLETVSTKEAGFVLTCTLPRRKEGIA</sequence>
<dbReference type="PANTHER" id="PTHR24421:SF10">
    <property type="entry name" value="NITRATE_NITRITE SENSOR PROTEIN NARQ"/>
    <property type="match status" value="1"/>
</dbReference>
<protein>
    <recommendedName>
        <fullName evidence="2">histidine kinase</fullName>
        <ecNumber evidence="2">2.7.13.3</ecNumber>
    </recommendedName>
</protein>
<dbReference type="InterPro" id="IPR003594">
    <property type="entry name" value="HATPase_dom"/>
</dbReference>
<gene>
    <name evidence="12" type="ORF">NK662_13515</name>
</gene>
<keyword evidence="3" id="KW-0597">Phosphoprotein</keyword>
<dbReference type="Pfam" id="PF07730">
    <property type="entry name" value="HisKA_3"/>
    <property type="match status" value="1"/>
</dbReference>
<evidence type="ECO:0000313" key="12">
    <source>
        <dbReference type="EMBL" id="MCP8969548.1"/>
    </source>
</evidence>
<keyword evidence="4" id="KW-0808">Transferase</keyword>
<evidence type="ECO:0000256" key="5">
    <source>
        <dbReference type="ARBA" id="ARBA00022741"/>
    </source>
</evidence>
<dbReference type="AlphaFoldDB" id="A0AA41XB04"/>
<keyword evidence="8" id="KW-0902">Two-component regulatory system</keyword>
<keyword evidence="6 12" id="KW-0418">Kinase</keyword>
<evidence type="ECO:0000256" key="6">
    <source>
        <dbReference type="ARBA" id="ARBA00022777"/>
    </source>
</evidence>
<comment type="caution">
    <text evidence="12">The sequence shown here is derived from an EMBL/GenBank/DDBJ whole genome shotgun (WGS) entry which is preliminary data.</text>
</comment>
<dbReference type="GO" id="GO:0016020">
    <property type="term" value="C:membrane"/>
    <property type="evidence" value="ECO:0007669"/>
    <property type="project" value="InterPro"/>
</dbReference>
<keyword evidence="5" id="KW-0547">Nucleotide-binding</keyword>
<keyword evidence="9" id="KW-0472">Membrane</keyword>
<evidence type="ECO:0000256" key="4">
    <source>
        <dbReference type="ARBA" id="ARBA00022679"/>
    </source>
</evidence>
<evidence type="ECO:0000256" key="1">
    <source>
        <dbReference type="ARBA" id="ARBA00000085"/>
    </source>
</evidence>
<dbReference type="PANTHER" id="PTHR24421">
    <property type="entry name" value="NITRATE/NITRITE SENSOR PROTEIN NARX-RELATED"/>
    <property type="match status" value="1"/>
</dbReference>
<dbReference type="InterPro" id="IPR011712">
    <property type="entry name" value="Sig_transdc_His_kin_sub3_dim/P"/>
</dbReference>
<keyword evidence="9" id="KW-1133">Transmembrane helix</keyword>
<keyword evidence="7" id="KW-0067">ATP-binding</keyword>
<dbReference type="InterPro" id="IPR050482">
    <property type="entry name" value="Sensor_HK_TwoCompSys"/>
</dbReference>
<proteinExistence type="predicted"/>
<evidence type="ECO:0000256" key="3">
    <source>
        <dbReference type="ARBA" id="ARBA00022553"/>
    </source>
</evidence>
<dbReference type="Gene3D" id="1.20.5.1930">
    <property type="match status" value="1"/>
</dbReference>
<dbReference type="GO" id="GO:0005524">
    <property type="term" value="F:ATP binding"/>
    <property type="evidence" value="ECO:0007669"/>
    <property type="project" value="UniProtKB-KW"/>
</dbReference>
<dbReference type="Pfam" id="PF02518">
    <property type="entry name" value="HATPase_c"/>
    <property type="match status" value="1"/>
</dbReference>